<sequence>MNYEMNLSTLFLIFLITLIFIVVFFIFQKKQLDKITITFFSFSFFIYSGYGISNHLVSNWYISSYAIFLLAILLSYMFAKRPKKNKNQLEIAEDPIANFFEINKNFLYFLVFVYFICLFVPLFVPIIRIKDFFSPPISLINDIFSKRDELKDTPLLYLTQNIKLMLTPFFLIYLKLLKDKSKYFLILFLSSLWIYLEFLKVNYISRNDMVGYAMLLFFIVFSSKGKEFFIRKKYFIILCIFFIVSIPFLISYQYTRSGATVGSNTGLLESVKSLLNYETYYPIYFQQIIDKQISVSPIIYFLWLLFIIVPSQLVPMKPTIAINGIFTTAITGLIPGQRYYSIILPSILGEAFMLYGNLFFWIHAIFLGTMLGKIQKYFEQYPSLMYWNIFILVQFIKITRGGSQGFISEIINGSILIFCLILFLKNKINKERKLI</sequence>
<organism evidence="2 3">
    <name type="scientific">Carnobacterium maltaromaticum</name>
    <name type="common">Carnobacterium piscicola</name>
    <dbReference type="NCBI Taxonomy" id="2751"/>
    <lineage>
        <taxon>Bacteria</taxon>
        <taxon>Bacillati</taxon>
        <taxon>Bacillota</taxon>
        <taxon>Bacilli</taxon>
        <taxon>Lactobacillales</taxon>
        <taxon>Carnobacteriaceae</taxon>
        <taxon>Carnobacterium</taxon>
    </lineage>
</organism>
<keyword evidence="1" id="KW-0472">Membrane</keyword>
<proteinExistence type="predicted"/>
<feature type="transmembrane region" description="Helical" evidence="1">
    <location>
        <begin position="181"/>
        <end position="198"/>
    </location>
</feature>
<reference evidence="2" key="1">
    <citation type="submission" date="2023-08" db="EMBL/GenBank/DDBJ databases">
        <title>Genomic characterization of piscicolin 126 produced by Carnobacterium maltaromaticum CM22 strain isolated from salmon (Salmo salar).</title>
        <authorList>
            <person name="Gonzalez-Gragera E."/>
            <person name="Garcia-Lopez J.D."/>
            <person name="Teso-Perez C."/>
            <person name="Gimenez-Hernandez I."/>
            <person name="Peralta-Sanchez J.M."/>
            <person name="Valdivia E."/>
            <person name="Montalban-Lopez M."/>
            <person name="Martin-Platero A.M."/>
            <person name="Banos A."/>
            <person name="Martinez-Bueno M."/>
        </authorList>
    </citation>
    <scope>NUCLEOTIDE SEQUENCE</scope>
    <source>
        <strain evidence="2">CM22</strain>
    </source>
</reference>
<feature type="transmembrane region" description="Helical" evidence="1">
    <location>
        <begin position="6"/>
        <end position="27"/>
    </location>
</feature>
<feature type="transmembrane region" description="Helical" evidence="1">
    <location>
        <begin position="34"/>
        <end position="53"/>
    </location>
</feature>
<dbReference type="EMBL" id="JAVBVO010000003">
    <property type="protein sequence ID" value="MDZ5758625.1"/>
    <property type="molecule type" value="Genomic_DNA"/>
</dbReference>
<keyword evidence="1" id="KW-0812">Transmembrane</keyword>
<feature type="transmembrane region" description="Helical" evidence="1">
    <location>
        <begin position="234"/>
        <end position="254"/>
    </location>
</feature>
<evidence type="ECO:0000313" key="2">
    <source>
        <dbReference type="EMBL" id="MDZ5758625.1"/>
    </source>
</evidence>
<evidence type="ECO:0000256" key="1">
    <source>
        <dbReference type="SAM" id="Phobius"/>
    </source>
</evidence>
<feature type="transmembrane region" description="Helical" evidence="1">
    <location>
        <begin position="155"/>
        <end position="174"/>
    </location>
</feature>
<gene>
    <name evidence="2" type="ORF">RAK27_08165</name>
</gene>
<dbReference type="Proteomes" id="UP001290462">
    <property type="component" value="Unassembled WGS sequence"/>
</dbReference>
<dbReference type="RefSeq" id="WP_322808843.1">
    <property type="nucleotide sequence ID" value="NZ_JAVBVO010000003.1"/>
</dbReference>
<protein>
    <submittedName>
        <fullName evidence="2">O-antigen polymerase</fullName>
    </submittedName>
</protein>
<feature type="transmembrane region" description="Helical" evidence="1">
    <location>
        <begin position="106"/>
        <end position="127"/>
    </location>
</feature>
<accession>A0AAW9JYC0</accession>
<feature type="transmembrane region" description="Helical" evidence="1">
    <location>
        <begin position="293"/>
        <end position="313"/>
    </location>
</feature>
<name>A0AAW9JYC0_CARML</name>
<evidence type="ECO:0000313" key="3">
    <source>
        <dbReference type="Proteomes" id="UP001290462"/>
    </source>
</evidence>
<dbReference type="AlphaFoldDB" id="A0AAW9JYC0"/>
<feature type="transmembrane region" description="Helical" evidence="1">
    <location>
        <begin position="406"/>
        <end position="424"/>
    </location>
</feature>
<keyword evidence="1" id="KW-1133">Transmembrane helix</keyword>
<feature type="transmembrane region" description="Helical" evidence="1">
    <location>
        <begin position="352"/>
        <end position="372"/>
    </location>
</feature>
<feature type="transmembrane region" description="Helical" evidence="1">
    <location>
        <begin position="320"/>
        <end position="340"/>
    </location>
</feature>
<comment type="caution">
    <text evidence="2">The sequence shown here is derived from an EMBL/GenBank/DDBJ whole genome shotgun (WGS) entry which is preliminary data.</text>
</comment>
<feature type="transmembrane region" description="Helical" evidence="1">
    <location>
        <begin position="59"/>
        <end position="79"/>
    </location>
</feature>